<gene>
    <name evidence="1" type="ORF">K488DRAFT_28949</name>
</gene>
<reference evidence="1" key="1">
    <citation type="submission" date="2021-02" db="EMBL/GenBank/DDBJ databases">
        <authorList>
            <consortium name="DOE Joint Genome Institute"/>
            <person name="Ahrendt S."/>
            <person name="Looney B.P."/>
            <person name="Miyauchi S."/>
            <person name="Morin E."/>
            <person name="Drula E."/>
            <person name="Courty P.E."/>
            <person name="Chicoki N."/>
            <person name="Fauchery L."/>
            <person name="Kohler A."/>
            <person name="Kuo A."/>
            <person name="Labutti K."/>
            <person name="Pangilinan J."/>
            <person name="Lipzen A."/>
            <person name="Riley R."/>
            <person name="Andreopoulos W."/>
            <person name="He G."/>
            <person name="Johnson J."/>
            <person name="Barry K.W."/>
            <person name="Grigoriev I.V."/>
            <person name="Nagy L."/>
            <person name="Hibbett D."/>
            <person name="Henrissat B."/>
            <person name="Matheny P.B."/>
            <person name="Labbe J."/>
            <person name="Martin F."/>
        </authorList>
    </citation>
    <scope>NUCLEOTIDE SEQUENCE</scope>
    <source>
        <strain evidence="1">EC-137</strain>
    </source>
</reference>
<keyword evidence="2" id="KW-1185">Reference proteome</keyword>
<reference evidence="1" key="2">
    <citation type="journal article" date="2022" name="New Phytol.">
        <title>Evolutionary transition to the ectomycorrhizal habit in the genomes of a hyperdiverse lineage of mushroom-forming fungi.</title>
        <authorList>
            <person name="Looney B."/>
            <person name="Miyauchi S."/>
            <person name="Morin E."/>
            <person name="Drula E."/>
            <person name="Courty P.E."/>
            <person name="Kohler A."/>
            <person name="Kuo A."/>
            <person name="LaButti K."/>
            <person name="Pangilinan J."/>
            <person name="Lipzen A."/>
            <person name="Riley R."/>
            <person name="Andreopoulos W."/>
            <person name="He G."/>
            <person name="Johnson J."/>
            <person name="Nolan M."/>
            <person name="Tritt A."/>
            <person name="Barry K.W."/>
            <person name="Grigoriev I.V."/>
            <person name="Nagy L.G."/>
            <person name="Hibbett D."/>
            <person name="Henrissat B."/>
            <person name="Matheny P.B."/>
            <person name="Labbe J."/>
            <person name="Martin F.M."/>
        </authorList>
    </citation>
    <scope>NUCLEOTIDE SEQUENCE</scope>
    <source>
        <strain evidence="1">EC-137</strain>
    </source>
</reference>
<feature type="non-terminal residue" evidence="1">
    <location>
        <position position="56"/>
    </location>
</feature>
<sequence>LHPLVRQPTLAFINSALQALGLGNAFGHSFPIGGASFYLSRGVDPEIVQFAGQWRS</sequence>
<dbReference type="EMBL" id="MU273877">
    <property type="protein sequence ID" value="KAI0027582.1"/>
    <property type="molecule type" value="Genomic_DNA"/>
</dbReference>
<evidence type="ECO:0000313" key="2">
    <source>
        <dbReference type="Proteomes" id="UP000814128"/>
    </source>
</evidence>
<protein>
    <submittedName>
        <fullName evidence="1">Uncharacterized protein</fullName>
    </submittedName>
</protein>
<accession>A0ACB8Q7B7</accession>
<dbReference type="Proteomes" id="UP000814128">
    <property type="component" value="Unassembled WGS sequence"/>
</dbReference>
<evidence type="ECO:0000313" key="1">
    <source>
        <dbReference type="EMBL" id="KAI0027582.1"/>
    </source>
</evidence>
<proteinExistence type="predicted"/>
<feature type="non-terminal residue" evidence="1">
    <location>
        <position position="1"/>
    </location>
</feature>
<organism evidence="1 2">
    <name type="scientific">Vararia minispora EC-137</name>
    <dbReference type="NCBI Taxonomy" id="1314806"/>
    <lineage>
        <taxon>Eukaryota</taxon>
        <taxon>Fungi</taxon>
        <taxon>Dikarya</taxon>
        <taxon>Basidiomycota</taxon>
        <taxon>Agaricomycotina</taxon>
        <taxon>Agaricomycetes</taxon>
        <taxon>Russulales</taxon>
        <taxon>Lachnocladiaceae</taxon>
        <taxon>Vararia</taxon>
    </lineage>
</organism>
<name>A0ACB8Q7B7_9AGAM</name>
<comment type="caution">
    <text evidence="1">The sequence shown here is derived from an EMBL/GenBank/DDBJ whole genome shotgun (WGS) entry which is preliminary data.</text>
</comment>